<comment type="caution">
    <text evidence="2">The sequence shown here is derived from an EMBL/GenBank/DDBJ whole genome shotgun (WGS) entry which is preliminary data.</text>
</comment>
<keyword evidence="1" id="KW-0472">Membrane</keyword>
<reference evidence="3" key="1">
    <citation type="journal article" date="2019" name="Int. J. Syst. Evol. Microbiol.">
        <title>The Global Catalogue of Microorganisms (GCM) 10K type strain sequencing project: providing services to taxonomists for standard genome sequencing and annotation.</title>
        <authorList>
            <consortium name="The Broad Institute Genomics Platform"/>
            <consortium name="The Broad Institute Genome Sequencing Center for Infectious Disease"/>
            <person name="Wu L."/>
            <person name="Ma J."/>
        </authorList>
    </citation>
    <scope>NUCLEOTIDE SEQUENCE [LARGE SCALE GENOMIC DNA]</scope>
    <source>
        <strain evidence="3">CGMCC 4.7241</strain>
    </source>
</reference>
<gene>
    <name evidence="2" type="ORF">ACFOUW_02265</name>
</gene>
<evidence type="ECO:0000313" key="2">
    <source>
        <dbReference type="EMBL" id="MFC3759653.1"/>
    </source>
</evidence>
<evidence type="ECO:0000313" key="3">
    <source>
        <dbReference type="Proteomes" id="UP001595699"/>
    </source>
</evidence>
<dbReference type="RefSeq" id="WP_239556687.1">
    <property type="nucleotide sequence ID" value="NZ_JAFBCM010000001.1"/>
</dbReference>
<evidence type="ECO:0000256" key="1">
    <source>
        <dbReference type="SAM" id="Phobius"/>
    </source>
</evidence>
<feature type="transmembrane region" description="Helical" evidence="1">
    <location>
        <begin position="7"/>
        <end position="23"/>
    </location>
</feature>
<keyword evidence="1" id="KW-1133">Transmembrane helix</keyword>
<keyword evidence="3" id="KW-1185">Reference proteome</keyword>
<protein>
    <submittedName>
        <fullName evidence="2">Uncharacterized protein</fullName>
    </submittedName>
</protein>
<keyword evidence="1" id="KW-0812">Transmembrane</keyword>
<dbReference type="EMBL" id="JBHRZH010000001">
    <property type="protein sequence ID" value="MFC3759653.1"/>
    <property type="molecule type" value="Genomic_DNA"/>
</dbReference>
<accession>A0ABV7Y679</accession>
<dbReference type="Proteomes" id="UP001595699">
    <property type="component" value="Unassembled WGS sequence"/>
</dbReference>
<name>A0ABV7Y679_9ACTN</name>
<feature type="transmembrane region" description="Helical" evidence="1">
    <location>
        <begin position="35"/>
        <end position="54"/>
    </location>
</feature>
<organism evidence="2 3">
    <name type="scientific">Tenggerimyces flavus</name>
    <dbReference type="NCBI Taxonomy" id="1708749"/>
    <lineage>
        <taxon>Bacteria</taxon>
        <taxon>Bacillati</taxon>
        <taxon>Actinomycetota</taxon>
        <taxon>Actinomycetes</taxon>
        <taxon>Propionibacteriales</taxon>
        <taxon>Nocardioidaceae</taxon>
        <taxon>Tenggerimyces</taxon>
    </lineage>
</organism>
<proteinExistence type="predicted"/>
<sequence length="55" mass="5733">MSAGVKKIVGWLAIALVAFYLITNPDDAAGAVRGIGGFISDAFQSIIAFLTSVFQ</sequence>